<organism evidence="2 3">
    <name type="scientific">Paramuricea clavata</name>
    <name type="common">Red gorgonian</name>
    <name type="synonym">Violescent sea-whip</name>
    <dbReference type="NCBI Taxonomy" id="317549"/>
    <lineage>
        <taxon>Eukaryota</taxon>
        <taxon>Metazoa</taxon>
        <taxon>Cnidaria</taxon>
        <taxon>Anthozoa</taxon>
        <taxon>Octocorallia</taxon>
        <taxon>Malacalcyonacea</taxon>
        <taxon>Plexauridae</taxon>
        <taxon>Paramuricea</taxon>
    </lineage>
</organism>
<dbReference type="InterPro" id="IPR024983">
    <property type="entry name" value="CHAT_dom"/>
</dbReference>
<dbReference type="Pfam" id="PF12770">
    <property type="entry name" value="CHAT"/>
    <property type="match status" value="1"/>
</dbReference>
<evidence type="ECO:0000313" key="2">
    <source>
        <dbReference type="EMBL" id="CAB4039910.1"/>
    </source>
</evidence>
<keyword evidence="3" id="KW-1185">Reference proteome</keyword>
<evidence type="ECO:0000259" key="1">
    <source>
        <dbReference type="Pfam" id="PF12770"/>
    </source>
</evidence>
<evidence type="ECO:0000313" key="3">
    <source>
        <dbReference type="Proteomes" id="UP001152795"/>
    </source>
</evidence>
<proteinExistence type="predicted"/>
<gene>
    <name evidence="2" type="ORF">PACLA_8A051742</name>
</gene>
<feature type="non-terminal residue" evidence="2">
    <location>
        <position position="144"/>
    </location>
</feature>
<reference evidence="2" key="1">
    <citation type="submission" date="2020-04" db="EMBL/GenBank/DDBJ databases">
        <authorList>
            <person name="Alioto T."/>
            <person name="Alioto T."/>
            <person name="Gomez Garrido J."/>
        </authorList>
    </citation>
    <scope>NUCLEOTIDE SEQUENCE</scope>
    <source>
        <strain evidence="2">A484AB</strain>
    </source>
</reference>
<dbReference type="EMBL" id="CACRXK020026045">
    <property type="protein sequence ID" value="CAB4039910.1"/>
    <property type="molecule type" value="Genomic_DNA"/>
</dbReference>
<comment type="caution">
    <text evidence="2">The sequence shown here is derived from an EMBL/GenBank/DDBJ whole genome shotgun (WGS) entry which is preliminary data.</text>
</comment>
<feature type="domain" description="CHAT" evidence="1">
    <location>
        <begin position="10"/>
        <end position="133"/>
    </location>
</feature>
<accession>A0A7D9K2K7</accession>
<dbReference type="Proteomes" id="UP001152795">
    <property type="component" value="Unassembled WGS sequence"/>
</dbReference>
<sequence>MIKESTTGKPSLLIIPQENTFNIPYAALRLNGDHLCHQVTLLEAFSLHSFIHSTTRMKSTKEPEDSDQMEESLIVGNPTNDLPELPRAQQEAEMIARILGVTPLIGRLATRCEVVSRLESAAIIHFACHGSNDGRSLFLAPEKE</sequence>
<name>A0A7D9K2K7_PARCT</name>
<dbReference type="OrthoDB" id="9991317at2759"/>
<dbReference type="AlphaFoldDB" id="A0A7D9K2K7"/>
<protein>
    <recommendedName>
        <fullName evidence="1">CHAT domain-containing protein</fullName>
    </recommendedName>
</protein>